<dbReference type="InterPro" id="IPR037883">
    <property type="entry name" value="Knr4/Smi1-like_sf"/>
</dbReference>
<name>A0ABQ2EL10_9DEIO</name>
<dbReference type="InterPro" id="IPR018958">
    <property type="entry name" value="Knr4/Smi1-like_dom"/>
</dbReference>
<accession>A0ABQ2EL10</accession>
<protein>
    <recommendedName>
        <fullName evidence="1">Knr4/Smi1-like domain-containing protein</fullName>
    </recommendedName>
</protein>
<comment type="caution">
    <text evidence="2">The sequence shown here is derived from an EMBL/GenBank/DDBJ whole genome shotgun (WGS) entry which is preliminary data.</text>
</comment>
<organism evidence="2 3">
    <name type="scientific">Deinococcus malanensis</name>
    <dbReference type="NCBI Taxonomy" id="1706855"/>
    <lineage>
        <taxon>Bacteria</taxon>
        <taxon>Thermotogati</taxon>
        <taxon>Deinococcota</taxon>
        <taxon>Deinococci</taxon>
        <taxon>Deinococcales</taxon>
        <taxon>Deinococcaceae</taxon>
        <taxon>Deinococcus</taxon>
    </lineage>
</organism>
<reference evidence="3" key="1">
    <citation type="journal article" date="2019" name="Int. J. Syst. Evol. Microbiol.">
        <title>The Global Catalogue of Microorganisms (GCM) 10K type strain sequencing project: providing services to taxonomists for standard genome sequencing and annotation.</title>
        <authorList>
            <consortium name="The Broad Institute Genomics Platform"/>
            <consortium name="The Broad Institute Genome Sequencing Center for Infectious Disease"/>
            <person name="Wu L."/>
            <person name="Ma J."/>
        </authorList>
    </citation>
    <scope>NUCLEOTIDE SEQUENCE [LARGE SCALE GENOMIC DNA]</scope>
    <source>
        <strain evidence="3">JCM 30331</strain>
    </source>
</reference>
<evidence type="ECO:0000313" key="2">
    <source>
        <dbReference type="EMBL" id="GGK11657.1"/>
    </source>
</evidence>
<dbReference type="Proteomes" id="UP000647587">
    <property type="component" value="Unassembled WGS sequence"/>
</dbReference>
<evidence type="ECO:0000313" key="3">
    <source>
        <dbReference type="Proteomes" id="UP000647587"/>
    </source>
</evidence>
<dbReference type="SUPFAM" id="SSF160631">
    <property type="entry name" value="SMI1/KNR4-like"/>
    <property type="match status" value="1"/>
</dbReference>
<gene>
    <name evidence="2" type="ORF">GCM10008955_01130</name>
</gene>
<evidence type="ECO:0000259" key="1">
    <source>
        <dbReference type="Pfam" id="PF09346"/>
    </source>
</evidence>
<dbReference type="RefSeq" id="WP_229780557.1">
    <property type="nucleotide sequence ID" value="NZ_BMPP01000001.1"/>
</dbReference>
<dbReference type="PANTHER" id="PTHR47432">
    <property type="entry name" value="CELL WALL ASSEMBLY REGULATOR SMI1"/>
    <property type="match status" value="1"/>
</dbReference>
<dbReference type="PANTHER" id="PTHR47432:SF1">
    <property type="entry name" value="CELL WALL ASSEMBLY REGULATOR SMI1"/>
    <property type="match status" value="1"/>
</dbReference>
<keyword evidence="3" id="KW-1185">Reference proteome</keyword>
<dbReference type="InterPro" id="IPR051873">
    <property type="entry name" value="KNR4/SMI1_regulator"/>
</dbReference>
<dbReference type="EMBL" id="BMPP01000001">
    <property type="protein sequence ID" value="GGK11657.1"/>
    <property type="molecule type" value="Genomic_DNA"/>
</dbReference>
<feature type="domain" description="Knr4/Smi1-like" evidence="1">
    <location>
        <begin position="17"/>
        <end position="146"/>
    </location>
</feature>
<proteinExistence type="predicted"/>
<sequence>MPPAPENLEPLFRNLGRELGIDVPDDLKLYFQLLNPSLDRQDQALFYGLTAIPLQIGLCERDGLSSTDSVFMDPDFQTVETVDPPGTVRPEAFNAGWLPIAHDHSGAYLAVDLRPDERGQVGQIINFGARERKRFVLASSITEFFEDLLQNIADGRVEHGCDAGAVELRFTDPEVGHPLDLCEQFGASALRPRPSGTQPPTQP</sequence>
<dbReference type="Pfam" id="PF09346">
    <property type="entry name" value="SMI1_KNR4"/>
    <property type="match status" value="1"/>
</dbReference>